<organism evidence="2 3">
    <name type="scientific">Puccinia striiformis f. sp. tritici PST-78</name>
    <dbReference type="NCBI Taxonomy" id="1165861"/>
    <lineage>
        <taxon>Eukaryota</taxon>
        <taxon>Fungi</taxon>
        <taxon>Dikarya</taxon>
        <taxon>Basidiomycota</taxon>
        <taxon>Pucciniomycotina</taxon>
        <taxon>Pucciniomycetes</taxon>
        <taxon>Pucciniales</taxon>
        <taxon>Pucciniaceae</taxon>
        <taxon>Puccinia</taxon>
    </lineage>
</organism>
<protein>
    <submittedName>
        <fullName evidence="2">Uncharacterized protein</fullName>
    </submittedName>
</protein>
<feature type="non-terminal residue" evidence="2">
    <location>
        <position position="118"/>
    </location>
</feature>
<evidence type="ECO:0000313" key="2">
    <source>
        <dbReference type="EMBL" id="KNE87117.1"/>
    </source>
</evidence>
<gene>
    <name evidence="2" type="ORF">PSTG_19506</name>
</gene>
<keyword evidence="3" id="KW-1185">Reference proteome</keyword>
<comment type="caution">
    <text evidence="2">The sequence shown here is derived from an EMBL/GenBank/DDBJ whole genome shotgun (WGS) entry which is preliminary data.</text>
</comment>
<dbReference type="AlphaFoldDB" id="A0A0L0UJ45"/>
<dbReference type="EMBL" id="AJIL01006673">
    <property type="protein sequence ID" value="KNE87117.1"/>
    <property type="molecule type" value="Genomic_DNA"/>
</dbReference>
<reference evidence="3" key="1">
    <citation type="submission" date="2014-03" db="EMBL/GenBank/DDBJ databases">
        <title>The Genome Sequence of Puccinia striiformis f. sp. tritici PST-78.</title>
        <authorList>
            <consortium name="The Broad Institute Genome Sequencing Platform"/>
            <person name="Cuomo C."/>
            <person name="Hulbert S."/>
            <person name="Chen X."/>
            <person name="Walker B."/>
            <person name="Young S.K."/>
            <person name="Zeng Q."/>
            <person name="Gargeya S."/>
            <person name="Fitzgerald M."/>
            <person name="Haas B."/>
            <person name="Abouelleil A."/>
            <person name="Alvarado L."/>
            <person name="Arachchi H.M."/>
            <person name="Berlin A.M."/>
            <person name="Chapman S.B."/>
            <person name="Goldberg J."/>
            <person name="Griggs A."/>
            <person name="Gujja S."/>
            <person name="Hansen M."/>
            <person name="Howarth C."/>
            <person name="Imamovic A."/>
            <person name="Larimer J."/>
            <person name="McCowan C."/>
            <person name="Montmayeur A."/>
            <person name="Murphy C."/>
            <person name="Neiman D."/>
            <person name="Pearson M."/>
            <person name="Priest M."/>
            <person name="Roberts A."/>
            <person name="Saif S."/>
            <person name="Shea T."/>
            <person name="Sisk P."/>
            <person name="Sykes S."/>
            <person name="Wortman J."/>
            <person name="Nusbaum C."/>
            <person name="Birren B."/>
        </authorList>
    </citation>
    <scope>NUCLEOTIDE SEQUENCE [LARGE SCALE GENOMIC DNA]</scope>
    <source>
        <strain evidence="3">race PST-78</strain>
    </source>
</reference>
<accession>A0A0L0UJ45</accession>
<name>A0A0L0UJ45_9BASI</name>
<evidence type="ECO:0000256" key="1">
    <source>
        <dbReference type="SAM" id="MobiDB-lite"/>
    </source>
</evidence>
<evidence type="ECO:0000313" key="3">
    <source>
        <dbReference type="Proteomes" id="UP000054564"/>
    </source>
</evidence>
<feature type="region of interest" description="Disordered" evidence="1">
    <location>
        <begin position="1"/>
        <end position="75"/>
    </location>
</feature>
<feature type="compositionally biased region" description="Basic and acidic residues" evidence="1">
    <location>
        <begin position="51"/>
        <end position="60"/>
    </location>
</feature>
<dbReference type="Proteomes" id="UP000054564">
    <property type="component" value="Unassembled WGS sequence"/>
</dbReference>
<proteinExistence type="predicted"/>
<sequence length="118" mass="12778">MHSQGLEEASSLKGVQAERTGTNDQPPEIDSTSNKRRDSPSARGHASDGLQKPEKIRKLAQEPPSGNLDAVNPQSARAQEIMALEFESRRAQASIDTVQQPDSKVQGVPYLFSPVNSP</sequence>